<sequence length="709" mass="83220">MSFEYYTKWWIKAKQKFEDLYAKDDAFMKKQRPLKDRKLTSKLLGGLYVNYSLIVQEIDACLDQMAQPQKRNTIRKLMDAATVRLLELNNEMRNIEISEYYYVDGNLIEMKLVPYDVEILHPALFYPRPINVEDMWQKIQKGEKIFIPPEPVIEEQVEGLDQEAAQGGDSAAEGAGVEKKEEVVAEAAEKTDPAGGEEGEKKVKDKKDKRPKQPAFQIEQKQLTPEEIKEMERKKALEPGAAKKMPPPPVPEVTNPAANIIQNIWRGYSTRQWVKRKENDRRLLIGMNEPSWKSKEAFERFEKNLNVRREYRDQCIREYVEAIDQERTRILRVVAPGLFEDIGDEIREWFRQFYIRARCFDKIPEEEKGGTVLVIRCETFTPEQYLDDFEKRRKEKLKAKGQDKQKAKELKAKLKKQEADKKKKEAERKKKEAEAKQKKKKKMDEYEYEYFDTTSKPLYNQGAQEHREIWDKINDFENPFEKHYMDMITDEKCYEVQLEVRRQVDELMRIELELLQDALEEDKWKAKGKKGKRKKKNKKKGKKKGKKGKKGKKDPTGDRTTEDLFQELVDNGIIRTYPCVRLREYFGDFSYKNWDLRVKDFDPPATLLDVRQAVIMNCIMPLGVEVMKRPKSVLIAGPRQTGKHLLANAIFTETQCVLFDLSPEVTFEKYTGAKGMKMLIHLINKMTRLLAPSIIYFEAAEKNILQENS</sequence>
<evidence type="ECO:0008006" key="4">
    <source>
        <dbReference type="Google" id="ProtNLM"/>
    </source>
</evidence>
<accession>A0AAV8ZHI3</accession>
<dbReference type="PANTHER" id="PTHR14690">
    <property type="entry name" value="IQ MOTIF CONTAINING WITH AAA DOMAIN 1"/>
    <property type="match status" value="1"/>
</dbReference>
<dbReference type="PROSITE" id="PS50096">
    <property type="entry name" value="IQ"/>
    <property type="match status" value="1"/>
</dbReference>
<dbReference type="Gene3D" id="3.40.50.300">
    <property type="entry name" value="P-loop containing nucleotide triphosphate hydrolases"/>
    <property type="match status" value="1"/>
</dbReference>
<evidence type="ECO:0000313" key="3">
    <source>
        <dbReference type="Proteomes" id="UP001162156"/>
    </source>
</evidence>
<gene>
    <name evidence="2" type="ORF">NQ314_005411</name>
</gene>
<dbReference type="PANTHER" id="PTHR14690:SF9">
    <property type="entry name" value="GH08353P"/>
    <property type="match status" value="1"/>
</dbReference>
<feature type="region of interest" description="Disordered" evidence="1">
    <location>
        <begin position="525"/>
        <end position="559"/>
    </location>
</feature>
<feature type="compositionally biased region" description="Basic residues" evidence="1">
    <location>
        <begin position="526"/>
        <end position="552"/>
    </location>
</feature>
<keyword evidence="3" id="KW-1185">Reference proteome</keyword>
<dbReference type="InterPro" id="IPR027417">
    <property type="entry name" value="P-loop_NTPase"/>
</dbReference>
<feature type="region of interest" description="Disordered" evidence="1">
    <location>
        <begin position="396"/>
        <end position="436"/>
    </location>
</feature>
<feature type="compositionally biased region" description="Basic and acidic residues" evidence="1">
    <location>
        <begin position="176"/>
        <end position="208"/>
    </location>
</feature>
<comment type="caution">
    <text evidence="2">The sequence shown here is derived from an EMBL/GenBank/DDBJ whole genome shotgun (WGS) entry which is preliminary data.</text>
</comment>
<dbReference type="EMBL" id="JANEYF010001503">
    <property type="protein sequence ID" value="KAJ8963742.1"/>
    <property type="molecule type" value="Genomic_DNA"/>
</dbReference>
<dbReference type="InterPro" id="IPR052267">
    <property type="entry name" value="N-DRC_Component"/>
</dbReference>
<feature type="region of interest" description="Disordered" evidence="1">
    <location>
        <begin position="160"/>
        <end position="227"/>
    </location>
</feature>
<proteinExistence type="predicted"/>
<name>A0AAV8ZHI3_9CUCU</name>
<evidence type="ECO:0000313" key="2">
    <source>
        <dbReference type="EMBL" id="KAJ8963742.1"/>
    </source>
</evidence>
<evidence type="ECO:0000256" key="1">
    <source>
        <dbReference type="SAM" id="MobiDB-lite"/>
    </source>
</evidence>
<dbReference type="Proteomes" id="UP001162156">
    <property type="component" value="Unassembled WGS sequence"/>
</dbReference>
<dbReference type="SUPFAM" id="SSF52540">
    <property type="entry name" value="P-loop containing nucleoside triphosphate hydrolases"/>
    <property type="match status" value="1"/>
</dbReference>
<dbReference type="AlphaFoldDB" id="A0AAV8ZHI3"/>
<reference evidence="2" key="1">
    <citation type="journal article" date="2023" name="Insect Mol. Biol.">
        <title>Genome sequencing provides insights into the evolution of gene families encoding plant cell wall-degrading enzymes in longhorned beetles.</title>
        <authorList>
            <person name="Shin N.R."/>
            <person name="Okamura Y."/>
            <person name="Kirsch R."/>
            <person name="Pauchet Y."/>
        </authorList>
    </citation>
    <scope>NUCLEOTIDE SEQUENCE</scope>
    <source>
        <strain evidence="2">RBIC_L_NR</strain>
    </source>
</reference>
<protein>
    <recommendedName>
        <fullName evidence="4">ATPase AAA-type core domain-containing protein</fullName>
    </recommendedName>
</protein>
<organism evidence="2 3">
    <name type="scientific">Rhamnusium bicolor</name>
    <dbReference type="NCBI Taxonomy" id="1586634"/>
    <lineage>
        <taxon>Eukaryota</taxon>
        <taxon>Metazoa</taxon>
        <taxon>Ecdysozoa</taxon>
        <taxon>Arthropoda</taxon>
        <taxon>Hexapoda</taxon>
        <taxon>Insecta</taxon>
        <taxon>Pterygota</taxon>
        <taxon>Neoptera</taxon>
        <taxon>Endopterygota</taxon>
        <taxon>Coleoptera</taxon>
        <taxon>Polyphaga</taxon>
        <taxon>Cucujiformia</taxon>
        <taxon>Chrysomeloidea</taxon>
        <taxon>Cerambycidae</taxon>
        <taxon>Lepturinae</taxon>
        <taxon>Rhagiini</taxon>
        <taxon>Rhamnusium</taxon>
    </lineage>
</organism>